<dbReference type="EMBL" id="LGGH01000010">
    <property type="protein sequence ID" value="KUK68494.1"/>
    <property type="molecule type" value="Genomic_DNA"/>
</dbReference>
<name>A0A101H187_9BACT</name>
<dbReference type="Gene3D" id="3.10.129.10">
    <property type="entry name" value="Hotdog Thioesterase"/>
    <property type="match status" value="1"/>
</dbReference>
<dbReference type="Proteomes" id="UP000054260">
    <property type="component" value="Unassembled WGS sequence"/>
</dbReference>
<reference evidence="5 6" key="2">
    <citation type="journal article" date="2015" name="MBio">
        <title>Genome-Resolved Metagenomic Analysis Reveals Roles for Candidate Phyla and Other Microbial Community Members in Biogeochemical Transformations in Oil Reservoirs.</title>
        <authorList>
            <person name="Hu P."/>
            <person name="Tom L."/>
            <person name="Singh A."/>
            <person name="Thomas B.C."/>
            <person name="Baker B.J."/>
            <person name="Piceno Y.M."/>
            <person name="Andersen G.L."/>
            <person name="Banfield J.F."/>
        </authorList>
    </citation>
    <scope>NUCLEOTIDE SEQUENCE [LARGE SCALE GENOMIC DNA]</scope>
</reference>
<dbReference type="GO" id="GO:0016829">
    <property type="term" value="F:lyase activity"/>
    <property type="evidence" value="ECO:0007669"/>
    <property type="project" value="UniProtKB-KW"/>
</dbReference>
<dbReference type="EMBL" id="DQBS01000133">
    <property type="protein sequence ID" value="HCO70063.1"/>
    <property type="molecule type" value="Genomic_DNA"/>
</dbReference>
<dbReference type="Proteomes" id="UP000264215">
    <property type="component" value="Unassembled WGS sequence"/>
</dbReference>
<dbReference type="EMBL" id="LGGW01000007">
    <property type="protein sequence ID" value="KUK91199.1"/>
    <property type="molecule type" value="Genomic_DNA"/>
</dbReference>
<reference evidence="2 7" key="3">
    <citation type="journal article" date="2018" name="Nat. Biotechnol.">
        <title>A standardized bacterial taxonomy based on genome phylogeny substantially revises the tree of life.</title>
        <authorList>
            <person name="Parks D.H."/>
            <person name="Chuvochina M."/>
            <person name="Waite D.W."/>
            <person name="Rinke C."/>
            <person name="Skarshewski A."/>
            <person name="Chaumeil P.A."/>
            <person name="Hugenholtz P."/>
        </authorList>
    </citation>
    <scope>NUCLEOTIDE SEQUENCE [LARGE SCALE GENOMIC DNA]</scope>
    <source>
        <strain evidence="2">UBA9905</strain>
    </source>
</reference>
<evidence type="ECO:0000313" key="3">
    <source>
        <dbReference type="EMBL" id="KUK68494.1"/>
    </source>
</evidence>
<dbReference type="Proteomes" id="UP000055014">
    <property type="component" value="Unassembled WGS sequence"/>
</dbReference>
<dbReference type="SUPFAM" id="SSF54637">
    <property type="entry name" value="Thioesterase/thiol ester dehydrase-isomerase"/>
    <property type="match status" value="1"/>
</dbReference>
<organism evidence="3 5">
    <name type="scientific">Mesotoga infera</name>
    <dbReference type="NCBI Taxonomy" id="1236046"/>
    <lineage>
        <taxon>Bacteria</taxon>
        <taxon>Thermotogati</taxon>
        <taxon>Thermotogota</taxon>
        <taxon>Thermotogae</taxon>
        <taxon>Kosmotogales</taxon>
        <taxon>Kosmotogaceae</taxon>
        <taxon>Mesotoga</taxon>
    </lineage>
</organism>
<dbReference type="AlphaFoldDB" id="A0A101H187"/>
<dbReference type="PANTHER" id="PTHR30272">
    <property type="entry name" value="3-HYDROXYACYL-[ACYL-CARRIER-PROTEIN] DEHYDRATASE"/>
    <property type="match status" value="1"/>
</dbReference>
<dbReference type="NCBIfam" id="NF000582">
    <property type="entry name" value="PRK00006.1"/>
    <property type="match status" value="1"/>
</dbReference>
<accession>A0A101H187</accession>
<dbReference type="InterPro" id="IPR029069">
    <property type="entry name" value="HotDog_dom_sf"/>
</dbReference>
<proteinExistence type="predicted"/>
<reference evidence="3" key="1">
    <citation type="journal article" date="2015" name="MBio">
        <title>Genome-resolved metagenomic analysis reveals roles for candidate phyla and other microbial community members in biogeochemical transformations in oil reservoirs.</title>
        <authorList>
            <person name="Hu P."/>
            <person name="Tom L."/>
            <person name="Singh A."/>
            <person name="Thomas B.C."/>
            <person name="Baker B.J."/>
            <person name="Piceno Y.M."/>
            <person name="Andersen G.L."/>
            <person name="Banfield J.F."/>
        </authorList>
    </citation>
    <scope>NUCLEOTIDE SEQUENCE [LARGE SCALE GENOMIC DNA]</scope>
    <source>
        <strain evidence="3">46_47</strain>
        <strain evidence="4">46_70</strain>
    </source>
</reference>
<keyword evidence="1" id="KW-0456">Lyase</keyword>
<evidence type="ECO:0000256" key="1">
    <source>
        <dbReference type="ARBA" id="ARBA00023239"/>
    </source>
</evidence>
<dbReference type="Pfam" id="PF07977">
    <property type="entry name" value="FabA"/>
    <property type="match status" value="1"/>
</dbReference>
<dbReference type="PATRIC" id="fig|1236046.5.peg.935"/>
<evidence type="ECO:0000313" key="5">
    <source>
        <dbReference type="Proteomes" id="UP000054260"/>
    </source>
</evidence>
<dbReference type="InterPro" id="IPR013114">
    <property type="entry name" value="FabA_FabZ"/>
</dbReference>
<evidence type="ECO:0000313" key="6">
    <source>
        <dbReference type="Proteomes" id="UP000055014"/>
    </source>
</evidence>
<sequence length="135" mass="15128">MKDKEFVKSRIPHRDPFLLVDGVTYISDTEIKAYRDLSEDEPIFRGHFPGHPVYPGVLMIEGIAQTAGILLLEPKKTPLFAGIENARFKEIVQPPCRLEYTVKVIGKKMNIVKIEGVAHVEGRLCARATLLVSSL</sequence>
<protein>
    <submittedName>
        <fullName evidence="2">3-hydroxyacyl-[acyl-carrier-protein] dehydratase FabZ</fullName>
    </submittedName>
    <submittedName>
        <fullName evidence="3">3-hydroxymyristoyl/3-hydroxydecanoyl-(Acyl carrier protein) dehydratase</fullName>
    </submittedName>
</protein>
<evidence type="ECO:0000313" key="7">
    <source>
        <dbReference type="Proteomes" id="UP000264215"/>
    </source>
</evidence>
<gene>
    <name evidence="2" type="ORF">DIT26_05715</name>
    <name evidence="3" type="ORF">XD86_0151</name>
    <name evidence="4" type="ORF">XE02_0161</name>
</gene>
<dbReference type="CDD" id="cd01288">
    <property type="entry name" value="FabZ"/>
    <property type="match status" value="1"/>
</dbReference>
<dbReference type="PANTHER" id="PTHR30272:SF1">
    <property type="entry name" value="3-HYDROXYACYL-[ACYL-CARRIER-PROTEIN] DEHYDRATASE"/>
    <property type="match status" value="1"/>
</dbReference>
<comment type="caution">
    <text evidence="3">The sequence shown here is derived from an EMBL/GenBank/DDBJ whole genome shotgun (WGS) entry which is preliminary data.</text>
</comment>
<evidence type="ECO:0000313" key="2">
    <source>
        <dbReference type="EMBL" id="HCO70063.1"/>
    </source>
</evidence>
<evidence type="ECO:0000313" key="4">
    <source>
        <dbReference type="EMBL" id="KUK91199.1"/>
    </source>
</evidence>